<accession>A0ABX6A0T8</accession>
<geneLocation type="plasmid" evidence="1 2">
    <name>unnamed1</name>
</geneLocation>
<keyword evidence="1" id="KW-0614">Plasmid</keyword>
<name>A0ABX6A0T8_STRTE</name>
<evidence type="ECO:0000313" key="1">
    <source>
        <dbReference type="EMBL" id="QER90278.1"/>
    </source>
</evidence>
<sequence length="181" mass="20374">MSASGNVAFRNNLDSDLNLHGGWEHNNLFEQNTVKVPYEHRSANCQTNCGGEGGEIDEGTWYPLWWGRSKAVKWSGSSGPQNVFYNNTLIKQTTPVGLSSRTRRTARSPVRLPIRLHNRCPDKFEPLSHDGQSIPDWTGRETLDYQGHGVVPLALGKRRLVPEQHRRELDPRAGRAHAIVN</sequence>
<dbReference type="Proteomes" id="UP000324308">
    <property type="component" value="Plasmid unnamed1"/>
</dbReference>
<dbReference type="RefSeq" id="WP_150157569.1">
    <property type="nucleotide sequence ID" value="NZ_CP043960.1"/>
</dbReference>
<proteinExistence type="predicted"/>
<reference evidence="1 2" key="1">
    <citation type="submission" date="2019-09" db="EMBL/GenBank/DDBJ databases">
        <title>Draft genome sequence of the Ebosin-producing strain Streptomyces sp. 139.</title>
        <authorList>
            <person name="Ai L."/>
            <person name="Geng M."/>
            <person name="Ma M."/>
            <person name="Bai L."/>
        </authorList>
    </citation>
    <scope>NUCLEOTIDE SEQUENCE [LARGE SCALE GENOMIC DNA]</scope>
    <source>
        <strain evidence="1 2">139</strain>
        <plasmid evidence="1 2">unnamed1</plasmid>
    </source>
</reference>
<dbReference type="EMBL" id="CP043960">
    <property type="protein sequence ID" value="QER90278.1"/>
    <property type="molecule type" value="Genomic_DNA"/>
</dbReference>
<protein>
    <submittedName>
        <fullName evidence="1">Uncharacterized protein</fullName>
    </submittedName>
</protein>
<keyword evidence="2" id="KW-1185">Reference proteome</keyword>
<organism evidence="1 2">
    <name type="scientific">Streptomyces tendae</name>
    <dbReference type="NCBI Taxonomy" id="1932"/>
    <lineage>
        <taxon>Bacteria</taxon>
        <taxon>Bacillati</taxon>
        <taxon>Actinomycetota</taxon>
        <taxon>Actinomycetes</taxon>
        <taxon>Kitasatosporales</taxon>
        <taxon>Streptomycetaceae</taxon>
        <taxon>Streptomyces</taxon>
    </lineage>
</organism>
<evidence type="ECO:0000313" key="2">
    <source>
        <dbReference type="Proteomes" id="UP000324308"/>
    </source>
</evidence>
<gene>
    <name evidence="1" type="ORF">F3L20_31675</name>
</gene>